<keyword evidence="1" id="KW-0472">Membrane</keyword>
<feature type="transmembrane region" description="Helical" evidence="1">
    <location>
        <begin position="7"/>
        <end position="27"/>
    </location>
</feature>
<evidence type="ECO:0008006" key="4">
    <source>
        <dbReference type="Google" id="ProtNLM"/>
    </source>
</evidence>
<evidence type="ECO:0000313" key="2">
    <source>
        <dbReference type="EMBL" id="MFC3052170.1"/>
    </source>
</evidence>
<proteinExistence type="predicted"/>
<reference evidence="3" key="1">
    <citation type="journal article" date="2019" name="Int. J. Syst. Evol. Microbiol.">
        <title>The Global Catalogue of Microorganisms (GCM) 10K type strain sequencing project: providing services to taxonomists for standard genome sequencing and annotation.</title>
        <authorList>
            <consortium name="The Broad Institute Genomics Platform"/>
            <consortium name="The Broad Institute Genome Sequencing Center for Infectious Disease"/>
            <person name="Wu L."/>
            <person name="Ma J."/>
        </authorList>
    </citation>
    <scope>NUCLEOTIDE SEQUENCE [LARGE SCALE GENOMIC DNA]</scope>
    <source>
        <strain evidence="3">KCTC 62164</strain>
    </source>
</reference>
<name>A0ABV7D641_9PROT</name>
<evidence type="ECO:0000256" key="1">
    <source>
        <dbReference type="SAM" id="Phobius"/>
    </source>
</evidence>
<protein>
    <recommendedName>
        <fullName evidence="4">Lipopolysaccharide assembly protein A domain-containing protein</fullName>
    </recommendedName>
</protein>
<dbReference type="Proteomes" id="UP001595444">
    <property type="component" value="Unassembled WGS sequence"/>
</dbReference>
<comment type="caution">
    <text evidence="2">The sequence shown here is derived from an EMBL/GenBank/DDBJ whole genome shotgun (WGS) entry which is preliminary data.</text>
</comment>
<gene>
    <name evidence="2" type="ORF">ACFOKA_09670</name>
</gene>
<organism evidence="2 3">
    <name type="scientific">Kordiimonas pumila</name>
    <dbReference type="NCBI Taxonomy" id="2161677"/>
    <lineage>
        <taxon>Bacteria</taxon>
        <taxon>Pseudomonadati</taxon>
        <taxon>Pseudomonadota</taxon>
        <taxon>Alphaproteobacteria</taxon>
        <taxon>Kordiimonadales</taxon>
        <taxon>Kordiimonadaceae</taxon>
        <taxon>Kordiimonas</taxon>
    </lineage>
</organism>
<evidence type="ECO:0000313" key="3">
    <source>
        <dbReference type="Proteomes" id="UP001595444"/>
    </source>
</evidence>
<keyword evidence="1" id="KW-0812">Transmembrane</keyword>
<accession>A0ABV7D641</accession>
<sequence length="121" mass="13197">MFNSFLLLIRSLVWIGAGLLLVLFALNNRSTITVSLEPIYPAIAMPMWGLLFVGIFIGLLITAVVTGILRLKAFVRRRQAERTAADLSKQVAAIAEDAHLVRAERAHNAARETAALAKNGD</sequence>
<keyword evidence="3" id="KW-1185">Reference proteome</keyword>
<keyword evidence="1" id="KW-1133">Transmembrane helix</keyword>
<feature type="transmembrane region" description="Helical" evidence="1">
    <location>
        <begin position="47"/>
        <end position="69"/>
    </location>
</feature>
<dbReference type="RefSeq" id="WP_194214143.1">
    <property type="nucleotide sequence ID" value="NZ_CP061205.1"/>
</dbReference>
<dbReference type="EMBL" id="JBHRSL010000010">
    <property type="protein sequence ID" value="MFC3052170.1"/>
    <property type="molecule type" value="Genomic_DNA"/>
</dbReference>